<evidence type="ECO:0000313" key="5">
    <source>
        <dbReference type="Proteomes" id="UP000542210"/>
    </source>
</evidence>
<evidence type="ECO:0000313" key="4">
    <source>
        <dbReference type="EMBL" id="MBB4705205.1"/>
    </source>
</evidence>
<dbReference type="GO" id="GO:0008237">
    <property type="term" value="F:metallopeptidase activity"/>
    <property type="evidence" value="ECO:0007669"/>
    <property type="project" value="InterPro"/>
</dbReference>
<keyword evidence="5" id="KW-1185">Reference proteome</keyword>
<gene>
    <name evidence="4" type="ORF">BJ982_006749</name>
</gene>
<dbReference type="RefSeq" id="WP_184886741.1">
    <property type="nucleotide sequence ID" value="NZ_BOOV01000006.1"/>
</dbReference>
<name>A0A7W7GDQ0_9ACTN</name>
<proteinExistence type="predicted"/>
<feature type="region of interest" description="Disordered" evidence="1">
    <location>
        <begin position="33"/>
        <end position="128"/>
    </location>
</feature>
<dbReference type="Pfam" id="PF11350">
    <property type="entry name" value="DUF3152"/>
    <property type="match status" value="1"/>
</dbReference>
<evidence type="ECO:0000256" key="1">
    <source>
        <dbReference type="SAM" id="MobiDB-lite"/>
    </source>
</evidence>
<feature type="compositionally biased region" description="Low complexity" evidence="1">
    <location>
        <begin position="33"/>
        <end position="53"/>
    </location>
</feature>
<dbReference type="InterPro" id="IPR024079">
    <property type="entry name" value="MetalloPept_cat_dom_sf"/>
</dbReference>
<dbReference type="Gene3D" id="3.40.390.10">
    <property type="entry name" value="Collagenase (Catalytic Domain)"/>
    <property type="match status" value="1"/>
</dbReference>
<feature type="compositionally biased region" description="Pro residues" evidence="1">
    <location>
        <begin position="54"/>
        <end position="63"/>
    </location>
</feature>
<keyword evidence="2" id="KW-0732">Signal</keyword>
<feature type="chain" id="PRO_5031179282" description="DUF3152 domain-containing protein" evidence="2">
    <location>
        <begin position="32"/>
        <end position="291"/>
    </location>
</feature>
<sequence length="291" mass="29968">MPLAPAGHGPRSVLAACAAGLVLLAGAGALAADGRAPGSGAPAPGTPAAAAPVGPGPASPAPGPSGSRSPSGSPSPSGAADGVPQARAGDPGEDTPAGRGERARVRVPRAAQGRYAVARGGDAPPKGHKGPLVRYLVEVERGLPFDPEEFAAEVHRTLNDRRGWGAGGRMRFKRVDQGPARFRVALSSPATTDAQCLPLRTLGEVSCWNGRRSVINAKRWAFGVEGYGDDLGAYREYVISHEVGHALGHGHEPCPSRGRPAPVMTQQTISLQGCRPNPWPYPRAGRKKDRG</sequence>
<organism evidence="4 5">
    <name type="scientific">Sphaerisporangium siamense</name>
    <dbReference type="NCBI Taxonomy" id="795645"/>
    <lineage>
        <taxon>Bacteria</taxon>
        <taxon>Bacillati</taxon>
        <taxon>Actinomycetota</taxon>
        <taxon>Actinomycetes</taxon>
        <taxon>Streptosporangiales</taxon>
        <taxon>Streptosporangiaceae</taxon>
        <taxon>Sphaerisporangium</taxon>
    </lineage>
</organism>
<accession>A0A7W7GDQ0</accession>
<protein>
    <recommendedName>
        <fullName evidence="3">DUF3152 domain-containing protein</fullName>
    </recommendedName>
</protein>
<feature type="compositionally biased region" description="Low complexity" evidence="1">
    <location>
        <begin position="64"/>
        <end position="84"/>
    </location>
</feature>
<dbReference type="Proteomes" id="UP000542210">
    <property type="component" value="Unassembled WGS sequence"/>
</dbReference>
<dbReference type="InterPro" id="IPR022603">
    <property type="entry name" value="DUF3152"/>
</dbReference>
<evidence type="ECO:0000259" key="3">
    <source>
        <dbReference type="Pfam" id="PF11350"/>
    </source>
</evidence>
<feature type="region of interest" description="Disordered" evidence="1">
    <location>
        <begin position="272"/>
        <end position="291"/>
    </location>
</feature>
<comment type="caution">
    <text evidence="4">The sequence shown here is derived from an EMBL/GenBank/DDBJ whole genome shotgun (WGS) entry which is preliminary data.</text>
</comment>
<dbReference type="AlphaFoldDB" id="A0A7W7GDQ0"/>
<dbReference type="SUPFAM" id="SSF55486">
    <property type="entry name" value="Metalloproteases ('zincins'), catalytic domain"/>
    <property type="match status" value="1"/>
</dbReference>
<feature type="signal peptide" evidence="2">
    <location>
        <begin position="1"/>
        <end position="31"/>
    </location>
</feature>
<reference evidence="4 5" key="1">
    <citation type="submission" date="2020-08" db="EMBL/GenBank/DDBJ databases">
        <title>Sequencing the genomes of 1000 actinobacteria strains.</title>
        <authorList>
            <person name="Klenk H.-P."/>
        </authorList>
    </citation>
    <scope>NUCLEOTIDE SEQUENCE [LARGE SCALE GENOMIC DNA]</scope>
    <source>
        <strain evidence="4 5">DSM 45784</strain>
    </source>
</reference>
<evidence type="ECO:0000256" key="2">
    <source>
        <dbReference type="SAM" id="SignalP"/>
    </source>
</evidence>
<dbReference type="EMBL" id="JACHND010000001">
    <property type="protein sequence ID" value="MBB4705205.1"/>
    <property type="molecule type" value="Genomic_DNA"/>
</dbReference>
<feature type="domain" description="DUF3152" evidence="3">
    <location>
        <begin position="108"/>
        <end position="272"/>
    </location>
</feature>